<dbReference type="InterPro" id="IPR007353">
    <property type="entry name" value="DUF421"/>
</dbReference>
<keyword evidence="4 7" id="KW-0812">Transmembrane</keyword>
<evidence type="ECO:0000256" key="1">
    <source>
        <dbReference type="ARBA" id="ARBA00004651"/>
    </source>
</evidence>
<evidence type="ECO:0000256" key="3">
    <source>
        <dbReference type="ARBA" id="ARBA00022475"/>
    </source>
</evidence>
<dbReference type="AlphaFoldDB" id="A0A098LIT8"/>
<organism evidence="9 10">
    <name type="scientific">Sporocytophaga myxococcoides</name>
    <dbReference type="NCBI Taxonomy" id="153721"/>
    <lineage>
        <taxon>Bacteria</taxon>
        <taxon>Pseudomonadati</taxon>
        <taxon>Bacteroidota</taxon>
        <taxon>Cytophagia</taxon>
        <taxon>Cytophagales</taxon>
        <taxon>Cytophagaceae</taxon>
        <taxon>Sporocytophaga</taxon>
    </lineage>
</organism>
<dbReference type="GO" id="GO:0005886">
    <property type="term" value="C:plasma membrane"/>
    <property type="evidence" value="ECO:0007669"/>
    <property type="project" value="UniProtKB-SubCell"/>
</dbReference>
<evidence type="ECO:0000256" key="6">
    <source>
        <dbReference type="ARBA" id="ARBA00023136"/>
    </source>
</evidence>
<comment type="similarity">
    <text evidence="2">Belongs to the UPF0702 family.</text>
</comment>
<feature type="transmembrane region" description="Helical" evidence="7">
    <location>
        <begin position="101"/>
        <end position="124"/>
    </location>
</feature>
<evidence type="ECO:0000256" key="4">
    <source>
        <dbReference type="ARBA" id="ARBA00022692"/>
    </source>
</evidence>
<gene>
    <name evidence="9" type="ORF">MYP_3317</name>
</gene>
<comment type="caution">
    <text evidence="9">The sequence shown here is derived from an EMBL/GenBank/DDBJ whole genome shotgun (WGS) entry which is preliminary data.</text>
</comment>
<comment type="subcellular location">
    <subcellularLocation>
        <location evidence="1">Cell membrane</location>
        <topology evidence="1">Multi-pass membrane protein</topology>
    </subcellularLocation>
</comment>
<feature type="transmembrane region" description="Helical" evidence="7">
    <location>
        <begin position="7"/>
        <end position="27"/>
    </location>
</feature>
<evidence type="ECO:0000256" key="7">
    <source>
        <dbReference type="SAM" id="Phobius"/>
    </source>
</evidence>
<protein>
    <recommendedName>
        <fullName evidence="8">YetF C-terminal domain-containing protein</fullName>
    </recommendedName>
</protein>
<dbReference type="PANTHER" id="PTHR34582:SF6">
    <property type="entry name" value="UPF0702 TRANSMEMBRANE PROTEIN YCAP"/>
    <property type="match status" value="1"/>
</dbReference>
<keyword evidence="6 7" id="KW-0472">Membrane</keyword>
<name>A0A098LIT8_9BACT</name>
<dbReference type="EMBL" id="BBLT01000006">
    <property type="protein sequence ID" value="GAL86088.1"/>
    <property type="molecule type" value="Genomic_DNA"/>
</dbReference>
<reference evidence="9 10" key="1">
    <citation type="submission" date="2014-09" db="EMBL/GenBank/DDBJ databases">
        <title>Sporocytophaga myxococcoides PG-01 genome sequencing.</title>
        <authorList>
            <person name="Liu L."/>
            <person name="Gao P.J."/>
            <person name="Chen G.J."/>
            <person name="Wang L.S."/>
        </authorList>
    </citation>
    <scope>NUCLEOTIDE SEQUENCE [LARGE SCALE GENOMIC DNA]</scope>
    <source>
        <strain evidence="9 10">PG-01</strain>
    </source>
</reference>
<evidence type="ECO:0000313" key="9">
    <source>
        <dbReference type="EMBL" id="GAL86088.1"/>
    </source>
</evidence>
<accession>A0A098LIT8</accession>
<evidence type="ECO:0000256" key="2">
    <source>
        <dbReference type="ARBA" id="ARBA00006448"/>
    </source>
</evidence>
<feature type="domain" description="YetF C-terminal" evidence="8">
    <location>
        <begin position="125"/>
        <end position="192"/>
    </location>
</feature>
<dbReference type="Proteomes" id="UP000030185">
    <property type="component" value="Unassembled WGS sequence"/>
</dbReference>
<dbReference type="Gene3D" id="3.30.240.20">
    <property type="entry name" value="bsu07140 like domains"/>
    <property type="match status" value="1"/>
</dbReference>
<keyword evidence="3" id="KW-1003">Cell membrane</keyword>
<sequence>MKATNIISLYVFFFNSTSLSIILYIIFMEEIGSFLKSMFGIDDHISILQVLLRSFVIYITGIALVRFGKKRFIGKMSAFDMIIAIILGSLLSRAITNSDQFVEILAACLFLIFLHRIFSLIAVYSDRFGDWIKGHERLLIKDGEILWDEVRKSNLSKHDLMQTIRLNAKTSDVSNIKAARLERNGDISVLMKD</sequence>
<evidence type="ECO:0000313" key="10">
    <source>
        <dbReference type="Proteomes" id="UP000030185"/>
    </source>
</evidence>
<dbReference type="Pfam" id="PF04239">
    <property type="entry name" value="DUF421"/>
    <property type="match status" value="1"/>
</dbReference>
<keyword evidence="5 7" id="KW-1133">Transmembrane helix</keyword>
<dbReference type="InterPro" id="IPR023090">
    <property type="entry name" value="UPF0702_alpha/beta_dom_sf"/>
</dbReference>
<keyword evidence="10" id="KW-1185">Reference proteome</keyword>
<dbReference type="eggNOG" id="COG2323">
    <property type="taxonomic scope" value="Bacteria"/>
</dbReference>
<feature type="transmembrane region" description="Helical" evidence="7">
    <location>
        <begin position="77"/>
        <end position="95"/>
    </location>
</feature>
<evidence type="ECO:0000259" key="8">
    <source>
        <dbReference type="Pfam" id="PF04239"/>
    </source>
</evidence>
<dbReference type="PANTHER" id="PTHR34582">
    <property type="entry name" value="UPF0702 TRANSMEMBRANE PROTEIN YCAP"/>
    <property type="match status" value="1"/>
</dbReference>
<evidence type="ECO:0000256" key="5">
    <source>
        <dbReference type="ARBA" id="ARBA00022989"/>
    </source>
</evidence>
<feature type="transmembrane region" description="Helical" evidence="7">
    <location>
        <begin position="47"/>
        <end position="65"/>
    </location>
</feature>
<dbReference type="STRING" id="153721.MYP_3317"/>
<proteinExistence type="inferred from homology"/>